<dbReference type="KEGG" id="cph:Cpha266_1694"/>
<dbReference type="STRING" id="290317.Cpha266_1694"/>
<proteinExistence type="predicted"/>
<name>A1BH36_CHLPD</name>
<reference evidence="1 2" key="1">
    <citation type="submission" date="2006-12" db="EMBL/GenBank/DDBJ databases">
        <title>Complete sequence of Chlorobium phaeobacteroides DSM 266.</title>
        <authorList>
            <consortium name="US DOE Joint Genome Institute"/>
            <person name="Copeland A."/>
            <person name="Lucas S."/>
            <person name="Lapidus A."/>
            <person name="Barry K."/>
            <person name="Detter J.C."/>
            <person name="Glavina del Rio T."/>
            <person name="Hammon N."/>
            <person name="Israni S."/>
            <person name="Pitluck S."/>
            <person name="Goltsman E."/>
            <person name="Schmutz J."/>
            <person name="Larimer F."/>
            <person name="Land M."/>
            <person name="Hauser L."/>
            <person name="Mikhailova N."/>
            <person name="Li T."/>
            <person name="Overmann J."/>
            <person name="Bryant D.A."/>
            <person name="Richardson P."/>
        </authorList>
    </citation>
    <scope>NUCLEOTIDE SEQUENCE [LARGE SCALE GENOMIC DNA]</scope>
    <source>
        <strain evidence="1 2">DSM 266</strain>
    </source>
</reference>
<dbReference type="HOGENOM" id="CLU_2341670_0_0_10"/>
<dbReference type="AlphaFoldDB" id="A1BH36"/>
<organism evidence="1 2">
    <name type="scientific">Chlorobium phaeobacteroides (strain DSM 266 / SMG 266 / 2430)</name>
    <dbReference type="NCBI Taxonomy" id="290317"/>
    <lineage>
        <taxon>Bacteria</taxon>
        <taxon>Pseudomonadati</taxon>
        <taxon>Chlorobiota</taxon>
        <taxon>Chlorobiia</taxon>
        <taxon>Chlorobiales</taxon>
        <taxon>Chlorobiaceae</taxon>
        <taxon>Chlorobium/Pelodictyon group</taxon>
        <taxon>Chlorobium</taxon>
    </lineage>
</organism>
<evidence type="ECO:0000313" key="2">
    <source>
        <dbReference type="Proteomes" id="UP000008701"/>
    </source>
</evidence>
<evidence type="ECO:0000313" key="1">
    <source>
        <dbReference type="EMBL" id="ABL65713.1"/>
    </source>
</evidence>
<sequence length="97" mass="10676">MLFRMKSGNFNLKAFFSGNGFQGAVSGDVAKPATCYALQCGGKPARYRKLINAACILPKAAFLQEDAVMIAAGFWQQQQAVTRSLYRASFRFRAEAE</sequence>
<dbReference type="Proteomes" id="UP000008701">
    <property type="component" value="Chromosome"/>
</dbReference>
<gene>
    <name evidence="1" type="ordered locus">Cpha266_1694</name>
</gene>
<dbReference type="EMBL" id="CP000492">
    <property type="protein sequence ID" value="ABL65713.1"/>
    <property type="molecule type" value="Genomic_DNA"/>
</dbReference>
<keyword evidence="2" id="KW-1185">Reference proteome</keyword>
<accession>A1BH36</accession>
<protein>
    <submittedName>
        <fullName evidence="1">Uncharacterized protein</fullName>
    </submittedName>
</protein>